<protein>
    <recommendedName>
        <fullName evidence="3">Acyl carrier protein</fullName>
    </recommendedName>
</protein>
<accession>A0ABU4GUH8</accession>
<evidence type="ECO:0000313" key="2">
    <source>
        <dbReference type="Proteomes" id="UP001276854"/>
    </source>
</evidence>
<keyword evidence="2" id="KW-1185">Reference proteome</keyword>
<proteinExistence type="predicted"/>
<comment type="caution">
    <text evidence="1">The sequence shown here is derived from an EMBL/GenBank/DDBJ whole genome shotgun (WGS) entry which is preliminary data.</text>
</comment>
<dbReference type="InterPro" id="IPR036736">
    <property type="entry name" value="ACP-like_sf"/>
</dbReference>
<name>A0ABU4GUH8_9CLOT</name>
<gene>
    <name evidence="1" type="ORF">RZO55_24095</name>
</gene>
<organism evidence="1 2">
    <name type="scientific">Clostridium boliviensis</name>
    <dbReference type="NCBI Taxonomy" id="318465"/>
    <lineage>
        <taxon>Bacteria</taxon>
        <taxon>Bacillati</taxon>
        <taxon>Bacillota</taxon>
        <taxon>Clostridia</taxon>
        <taxon>Eubacteriales</taxon>
        <taxon>Clostridiaceae</taxon>
        <taxon>Clostridium</taxon>
    </lineage>
</organism>
<reference evidence="1 2" key="1">
    <citation type="submission" date="2023-10" db="EMBL/GenBank/DDBJ databases">
        <title>A novel Glycoside Hydrolase 43-Like Enzyme from Clostrdium boliviensis is an Endo-xylanase, and a Candidate for Xylooligosaccharides Production from Different Xylan Substrates.</title>
        <authorList>
            <person name="Alvarez M.T."/>
            <person name="Rocabado-Villegas L.R."/>
            <person name="Salas-Veizaga D.M."/>
            <person name="Linares-Pasten J.A."/>
            <person name="Gudmundsdottir E.E."/>
            <person name="Hreggvidsson G.O."/>
            <person name="Adlercreutz P."/>
            <person name="Nordberg Karlsson E."/>
        </authorList>
    </citation>
    <scope>NUCLEOTIDE SEQUENCE [LARGE SCALE GENOMIC DNA]</scope>
    <source>
        <strain evidence="1 2">E-1</strain>
    </source>
</reference>
<evidence type="ECO:0000313" key="1">
    <source>
        <dbReference type="EMBL" id="MDW2800655.1"/>
    </source>
</evidence>
<dbReference type="Proteomes" id="UP001276854">
    <property type="component" value="Unassembled WGS sequence"/>
</dbReference>
<evidence type="ECO:0008006" key="3">
    <source>
        <dbReference type="Google" id="ProtNLM"/>
    </source>
</evidence>
<dbReference type="Gene3D" id="1.10.1200.10">
    <property type="entry name" value="ACP-like"/>
    <property type="match status" value="1"/>
</dbReference>
<sequence>MKWTDQMVFEKTETILKEVNPQKVLGEVTPDSSLIHDFAFDSIDIMDTMLKIQQTFLSESANLDMESFISDIFEDENNAGMTVGTICKLIKKYFLNHMEVQNG</sequence>
<dbReference type="EMBL" id="JAWONS010000329">
    <property type="protein sequence ID" value="MDW2800655.1"/>
    <property type="molecule type" value="Genomic_DNA"/>
</dbReference>
<dbReference type="RefSeq" id="WP_318066818.1">
    <property type="nucleotide sequence ID" value="NZ_JAWONS010000329.1"/>
</dbReference>